<proteinExistence type="predicted"/>
<accession>A0ABQ3GI01</accession>
<keyword evidence="2" id="KW-1185">Reference proteome</keyword>
<evidence type="ECO:0000313" key="1">
    <source>
        <dbReference type="EMBL" id="GHD04911.1"/>
    </source>
</evidence>
<gene>
    <name evidence="1" type="ORF">GCM10007320_66340</name>
</gene>
<protein>
    <submittedName>
        <fullName evidence="1">Uncharacterized protein</fullName>
    </submittedName>
</protein>
<name>A0ABQ3GI01_9BURK</name>
<evidence type="ECO:0000313" key="2">
    <source>
        <dbReference type="Proteomes" id="UP000626210"/>
    </source>
</evidence>
<dbReference type="Proteomes" id="UP000626210">
    <property type="component" value="Unassembled WGS sequence"/>
</dbReference>
<comment type="caution">
    <text evidence="1">The sequence shown here is derived from an EMBL/GenBank/DDBJ whole genome shotgun (WGS) entry which is preliminary data.</text>
</comment>
<dbReference type="EMBL" id="BMYK01000058">
    <property type="protein sequence ID" value="GHD04911.1"/>
    <property type="molecule type" value="Genomic_DNA"/>
</dbReference>
<reference evidence="2" key="1">
    <citation type="journal article" date="2019" name="Int. J. Syst. Evol. Microbiol.">
        <title>The Global Catalogue of Microorganisms (GCM) 10K type strain sequencing project: providing services to taxonomists for standard genome sequencing and annotation.</title>
        <authorList>
            <consortium name="The Broad Institute Genomics Platform"/>
            <consortium name="The Broad Institute Genome Sequencing Center for Infectious Disease"/>
            <person name="Wu L."/>
            <person name="Ma J."/>
        </authorList>
    </citation>
    <scope>NUCLEOTIDE SEQUENCE [LARGE SCALE GENOMIC DNA]</scope>
    <source>
        <strain evidence="2">KCTC 23314</strain>
    </source>
</reference>
<sequence length="71" mass="7707">MHLQLENYSSMVAAAKDVAVVDTSDLIGHDRPDSQVGAALPCTALAAAKRLKQWDDRTPHPRLPVVGFVVR</sequence>
<organism evidence="1 2">
    <name type="scientific">Pseudorhodoferax aquiterrae</name>
    <dbReference type="NCBI Taxonomy" id="747304"/>
    <lineage>
        <taxon>Bacteria</taxon>
        <taxon>Pseudomonadati</taxon>
        <taxon>Pseudomonadota</taxon>
        <taxon>Betaproteobacteria</taxon>
        <taxon>Burkholderiales</taxon>
        <taxon>Comamonadaceae</taxon>
    </lineage>
</organism>